<evidence type="ECO:0000259" key="1">
    <source>
        <dbReference type="Pfam" id="PF02464"/>
    </source>
</evidence>
<reference evidence="2 3" key="1">
    <citation type="submission" date="2019-03" db="EMBL/GenBank/DDBJ databases">
        <title>Nitrincola sp. nov. isolated from an Indian soda lake.</title>
        <authorList>
            <person name="Joshi A."/>
            <person name="Thite S.V."/>
            <person name="Joseph N."/>
            <person name="Dhotre D."/>
            <person name="Moorthy M."/>
            <person name="Shouche Y.S."/>
        </authorList>
    </citation>
    <scope>NUCLEOTIDE SEQUENCE [LARGE SCALE GENOMIC DNA]</scope>
    <source>
        <strain evidence="2 3">MEB193</strain>
    </source>
</reference>
<dbReference type="Proteomes" id="UP000325302">
    <property type="component" value="Unassembled WGS sequence"/>
</dbReference>
<evidence type="ECO:0000313" key="3">
    <source>
        <dbReference type="Proteomes" id="UP000325302"/>
    </source>
</evidence>
<evidence type="ECO:0000313" key="2">
    <source>
        <dbReference type="EMBL" id="KAA0874687.1"/>
    </source>
</evidence>
<dbReference type="InterPro" id="IPR008136">
    <property type="entry name" value="CinA_C"/>
</dbReference>
<dbReference type="AlphaFoldDB" id="A0A5A9W1S4"/>
<dbReference type="Pfam" id="PF02464">
    <property type="entry name" value="CinA"/>
    <property type="match status" value="1"/>
</dbReference>
<dbReference type="NCBIfam" id="TIGR00199">
    <property type="entry name" value="PncC_domain"/>
    <property type="match status" value="1"/>
</dbReference>
<protein>
    <submittedName>
        <fullName evidence="2">CinA family protein</fullName>
    </submittedName>
</protein>
<dbReference type="SUPFAM" id="SSF142433">
    <property type="entry name" value="CinA-like"/>
    <property type="match status" value="1"/>
</dbReference>
<dbReference type="EMBL" id="SMRS01000005">
    <property type="protein sequence ID" value="KAA0874687.1"/>
    <property type="molecule type" value="Genomic_DNA"/>
</dbReference>
<dbReference type="Gene3D" id="3.90.950.20">
    <property type="entry name" value="CinA-like"/>
    <property type="match status" value="1"/>
</dbReference>
<accession>A0A5A9W1S4</accession>
<feature type="domain" description="CinA C-terminal" evidence="1">
    <location>
        <begin position="6"/>
        <end position="156"/>
    </location>
</feature>
<sequence length="167" mass="17482">MLLNKAQEVAAALQAAQAKMSCAESCTGGWVAQLMTAIPGSSAWFEGGCVTYSNAAKTKMLGVDSALFERVGAVSQEVVVAMADGVRRLTESEISVAISGVAGPDGGTPEKPVGTVWLAWAVKGQPTQAQLYHFQGDRQAVREQAVQAALQGILDYLPSLTCNPKKI</sequence>
<proteinExistence type="predicted"/>
<dbReference type="InterPro" id="IPR036653">
    <property type="entry name" value="CinA-like_C"/>
</dbReference>
<comment type="caution">
    <text evidence="2">The sequence shown here is derived from an EMBL/GenBank/DDBJ whole genome shotgun (WGS) entry which is preliminary data.</text>
</comment>
<organism evidence="2 3">
    <name type="scientific">Nitrincola tapanii</name>
    <dbReference type="NCBI Taxonomy" id="1708751"/>
    <lineage>
        <taxon>Bacteria</taxon>
        <taxon>Pseudomonadati</taxon>
        <taxon>Pseudomonadota</taxon>
        <taxon>Gammaproteobacteria</taxon>
        <taxon>Oceanospirillales</taxon>
        <taxon>Oceanospirillaceae</taxon>
        <taxon>Nitrincola</taxon>
    </lineage>
</organism>
<dbReference type="RefSeq" id="WP_149390868.1">
    <property type="nucleotide sequence ID" value="NZ_SMRS01000005.1"/>
</dbReference>
<gene>
    <name evidence="2" type="ORF">E1H14_07625</name>
</gene>
<name>A0A5A9W1S4_9GAMM</name>
<keyword evidence="3" id="KW-1185">Reference proteome</keyword>
<dbReference type="OrthoDB" id="9801454at2"/>